<organism evidence="1">
    <name type="scientific">Solanum chacoense</name>
    <name type="common">Chaco potato</name>
    <dbReference type="NCBI Taxonomy" id="4108"/>
    <lineage>
        <taxon>Eukaryota</taxon>
        <taxon>Viridiplantae</taxon>
        <taxon>Streptophyta</taxon>
        <taxon>Embryophyta</taxon>
        <taxon>Tracheophyta</taxon>
        <taxon>Spermatophyta</taxon>
        <taxon>Magnoliopsida</taxon>
        <taxon>eudicotyledons</taxon>
        <taxon>Gunneridae</taxon>
        <taxon>Pentapetalae</taxon>
        <taxon>asterids</taxon>
        <taxon>lamiids</taxon>
        <taxon>Solanales</taxon>
        <taxon>Solanaceae</taxon>
        <taxon>Solanoideae</taxon>
        <taxon>Solaneae</taxon>
        <taxon>Solanum</taxon>
    </lineage>
</organism>
<accession>A0A0V0HAR3</accession>
<evidence type="ECO:0000313" key="1">
    <source>
        <dbReference type="EMBL" id="JAP17194.1"/>
    </source>
</evidence>
<dbReference type="AlphaFoldDB" id="A0A0V0HAR3"/>
<protein>
    <submittedName>
        <fullName evidence="1">Putative ovule protein</fullName>
    </submittedName>
</protein>
<dbReference type="EMBL" id="GEDG01022836">
    <property type="protein sequence ID" value="JAP17194.1"/>
    <property type="molecule type" value="Transcribed_RNA"/>
</dbReference>
<sequence length="80" mass="9027">MHQSSMEMYTYEETMAITTSVCWDIKRASLSMEVVISKSYSRLLWLPCNEALLAANGTYSSSGTQRILTRLGDHLGSEKF</sequence>
<name>A0A0V0HAR3_SOLCH</name>
<proteinExistence type="predicted"/>
<reference evidence="1" key="1">
    <citation type="submission" date="2015-12" db="EMBL/GenBank/DDBJ databases">
        <title>Gene expression during late stages of embryo sac development: a critical building block for successful pollen-pistil interactions.</title>
        <authorList>
            <person name="Liu Y."/>
            <person name="Joly V."/>
            <person name="Sabar M."/>
            <person name="Matton D.P."/>
        </authorList>
    </citation>
    <scope>NUCLEOTIDE SEQUENCE</scope>
</reference>